<feature type="non-terminal residue" evidence="1">
    <location>
        <position position="58"/>
    </location>
</feature>
<sequence length="58" mass="6362">MLSQASLLRNTTLVGARESAPMSEPYELGVAETARLIAARKLSVVELVETLLHRIDQL</sequence>
<accession>A0A381UUT4</accession>
<proteinExistence type="predicted"/>
<dbReference type="AlphaFoldDB" id="A0A381UUT4"/>
<dbReference type="InterPro" id="IPR036928">
    <property type="entry name" value="AS_sf"/>
</dbReference>
<dbReference type="SUPFAM" id="SSF75304">
    <property type="entry name" value="Amidase signature (AS) enzymes"/>
    <property type="match status" value="1"/>
</dbReference>
<organism evidence="1">
    <name type="scientific">marine metagenome</name>
    <dbReference type="NCBI Taxonomy" id="408172"/>
    <lineage>
        <taxon>unclassified sequences</taxon>
        <taxon>metagenomes</taxon>
        <taxon>ecological metagenomes</taxon>
    </lineage>
</organism>
<evidence type="ECO:0000313" key="1">
    <source>
        <dbReference type="EMBL" id="SVA31358.1"/>
    </source>
</evidence>
<name>A0A381UUT4_9ZZZZ</name>
<dbReference type="EMBL" id="UINC01007091">
    <property type="protein sequence ID" value="SVA31358.1"/>
    <property type="molecule type" value="Genomic_DNA"/>
</dbReference>
<reference evidence="1" key="1">
    <citation type="submission" date="2018-05" db="EMBL/GenBank/DDBJ databases">
        <authorList>
            <person name="Lanie J.A."/>
            <person name="Ng W.-L."/>
            <person name="Kazmierczak K.M."/>
            <person name="Andrzejewski T.M."/>
            <person name="Davidsen T.M."/>
            <person name="Wayne K.J."/>
            <person name="Tettelin H."/>
            <person name="Glass J.I."/>
            <person name="Rusch D."/>
            <person name="Podicherti R."/>
            <person name="Tsui H.-C.T."/>
            <person name="Winkler M.E."/>
        </authorList>
    </citation>
    <scope>NUCLEOTIDE SEQUENCE</scope>
</reference>
<protein>
    <submittedName>
        <fullName evidence="1">Uncharacterized protein</fullName>
    </submittedName>
</protein>
<gene>
    <name evidence="1" type="ORF">METZ01_LOCUS84212</name>
</gene>